<dbReference type="Gene3D" id="2.40.30.10">
    <property type="entry name" value="Translation factors"/>
    <property type="match status" value="1"/>
</dbReference>
<sequence length="84" mass="9346">MKKTRVGKITHYYDKAGVAVLELSAALKEGDEIRIEKGEEGFEQTISSMQIEHEKIKTAKKGQAIGLKVKQPVKENSEVFKLSA</sequence>
<dbReference type="AlphaFoldDB" id="A0A7J4IV11"/>
<organism evidence="1 3">
    <name type="scientific">Candidatus Iainarchaeum sp</name>
    <dbReference type="NCBI Taxonomy" id="3101447"/>
    <lineage>
        <taxon>Archaea</taxon>
        <taxon>Candidatus Iainarchaeota</taxon>
        <taxon>Candidatus Iainarchaeia</taxon>
        <taxon>Candidatus Iainarchaeales</taxon>
        <taxon>Candidatus Iainarchaeaceae</taxon>
        <taxon>Candidatus Iainarchaeum</taxon>
    </lineage>
</organism>
<dbReference type="Proteomes" id="UP000683213">
    <property type="component" value="Unassembled WGS sequence"/>
</dbReference>
<evidence type="ECO:0008006" key="4">
    <source>
        <dbReference type="Google" id="ProtNLM"/>
    </source>
</evidence>
<evidence type="ECO:0000313" key="2">
    <source>
        <dbReference type="EMBL" id="MBS3059025.1"/>
    </source>
</evidence>
<reference evidence="3" key="1">
    <citation type="journal article" date="2020" name="bioRxiv">
        <title>A rank-normalized archaeal taxonomy based on genome phylogeny resolves widespread incomplete and uneven classifications.</title>
        <authorList>
            <person name="Rinke C."/>
            <person name="Chuvochina M."/>
            <person name="Mussig A.J."/>
            <person name="Chaumeil P.-A."/>
            <person name="Waite D.W."/>
            <person name="Whitman W.B."/>
            <person name="Parks D.H."/>
            <person name="Hugenholtz P."/>
        </authorList>
    </citation>
    <scope>NUCLEOTIDE SEQUENCE [LARGE SCALE GENOMIC DNA]</scope>
</reference>
<dbReference type="SUPFAM" id="SSF50447">
    <property type="entry name" value="Translation proteins"/>
    <property type="match status" value="1"/>
</dbReference>
<proteinExistence type="predicted"/>
<reference evidence="2" key="3">
    <citation type="submission" date="2021-05" db="EMBL/GenBank/DDBJ databases">
        <title>Protein family content uncovers lineage relationships and bacterial pathway maintenance mechanisms in DPANN archaea.</title>
        <authorList>
            <person name="Castelle C.J."/>
            <person name="Meheust R."/>
            <person name="Jaffe A.L."/>
            <person name="Seitz K."/>
            <person name="Gong X."/>
            <person name="Baker B.J."/>
            <person name="Banfield J.F."/>
        </authorList>
    </citation>
    <scope>NUCLEOTIDE SEQUENCE</scope>
    <source>
        <strain evidence="2">RIFCSPHIGHO2_01_FULL_GW2011_AR10_43_9</strain>
    </source>
</reference>
<evidence type="ECO:0000313" key="3">
    <source>
        <dbReference type="Proteomes" id="UP000577419"/>
    </source>
</evidence>
<comment type="caution">
    <text evidence="1">The sequence shown here is derived from an EMBL/GenBank/DDBJ whole genome shotgun (WGS) entry which is preliminary data.</text>
</comment>
<dbReference type="EMBL" id="DUFG01000022">
    <property type="protein sequence ID" value="HIH08660.1"/>
    <property type="molecule type" value="Genomic_DNA"/>
</dbReference>
<name>A0A7J4IV11_9ARCH</name>
<gene>
    <name evidence="1" type="ORF">HA237_04795</name>
    <name evidence="2" type="ORF">J4224_01210</name>
</gene>
<evidence type="ECO:0000313" key="1">
    <source>
        <dbReference type="EMBL" id="HIH08660.1"/>
    </source>
</evidence>
<protein>
    <recommendedName>
        <fullName evidence="4">Translation elongation factor-like protein</fullName>
    </recommendedName>
</protein>
<dbReference type="Proteomes" id="UP000577419">
    <property type="component" value="Unassembled WGS sequence"/>
</dbReference>
<accession>A0A7J4IV11</accession>
<dbReference type="EMBL" id="JAGVWF010000017">
    <property type="protein sequence ID" value="MBS3059025.1"/>
    <property type="molecule type" value="Genomic_DNA"/>
</dbReference>
<reference evidence="2" key="2">
    <citation type="submission" date="2021-03" db="EMBL/GenBank/DDBJ databases">
        <authorList>
            <person name="Jaffe A."/>
        </authorList>
    </citation>
    <scope>NUCLEOTIDE SEQUENCE</scope>
    <source>
        <strain evidence="2">RIFCSPHIGHO2_01_FULL_GW2011_AR10_43_9</strain>
    </source>
</reference>
<dbReference type="InterPro" id="IPR009000">
    <property type="entry name" value="Transl_B-barrel_sf"/>
</dbReference>